<feature type="region of interest" description="Disordered" evidence="1">
    <location>
        <begin position="121"/>
        <end position="140"/>
    </location>
</feature>
<organism evidence="2">
    <name type="scientific">mine drainage metagenome</name>
    <dbReference type="NCBI Taxonomy" id="410659"/>
    <lineage>
        <taxon>unclassified sequences</taxon>
        <taxon>metagenomes</taxon>
        <taxon>ecological metagenomes</taxon>
    </lineage>
</organism>
<accession>E6Q3C1</accession>
<evidence type="ECO:0000313" key="2">
    <source>
        <dbReference type="EMBL" id="CBI01682.1"/>
    </source>
</evidence>
<comment type="caution">
    <text evidence="2">The sequence shown here is derived from an EMBL/GenBank/DDBJ whole genome shotgun (WGS) entry which is preliminary data.</text>
</comment>
<protein>
    <submittedName>
        <fullName evidence="2">Uncharacterized protein</fullName>
    </submittedName>
</protein>
<proteinExistence type="predicted"/>
<name>E6Q3C1_9ZZZZ</name>
<gene>
    <name evidence="2" type="ORF">CARN4_1996</name>
</gene>
<dbReference type="EMBL" id="CABO01000021">
    <property type="protein sequence ID" value="CBI01682.1"/>
    <property type="molecule type" value="Genomic_DNA"/>
</dbReference>
<evidence type="ECO:0000256" key="1">
    <source>
        <dbReference type="SAM" id="MobiDB-lite"/>
    </source>
</evidence>
<sequence length="140" mass="15004">MQRSAPKSLHWPGVLADLRTCEGESVFLRTGTTSEPAGDIRTRPAARGTEFCLFEGDAPVARVALIERLEHLAASPDRRFAAAARIHVDGSFELVERVIADSIAGSPCAVIVARSSGGRFEPLRGKAPHTTGRSKRIKTG</sequence>
<dbReference type="AlphaFoldDB" id="E6Q3C1"/>
<reference evidence="2" key="1">
    <citation type="submission" date="2009-10" db="EMBL/GenBank/DDBJ databases">
        <title>Diversity of trophic interactions inside an arsenic-rich microbial ecosystem.</title>
        <authorList>
            <person name="Bertin P.N."/>
            <person name="Heinrich-Salmeron A."/>
            <person name="Pelletier E."/>
            <person name="Goulhen-Chollet F."/>
            <person name="Arsene-Ploetze F."/>
            <person name="Gallien S."/>
            <person name="Calteau A."/>
            <person name="Vallenet D."/>
            <person name="Casiot C."/>
            <person name="Chane-Woon-Ming B."/>
            <person name="Giloteaux L."/>
            <person name="Barakat M."/>
            <person name="Bonnefoy V."/>
            <person name="Bruneel O."/>
            <person name="Chandler M."/>
            <person name="Cleiss J."/>
            <person name="Duran R."/>
            <person name="Elbaz-Poulichet F."/>
            <person name="Fonknechten N."/>
            <person name="Lauga B."/>
            <person name="Mornico D."/>
            <person name="Ortet P."/>
            <person name="Schaeffer C."/>
            <person name="Siguier P."/>
            <person name="Alexander Thil Smith A."/>
            <person name="Van Dorsselaer A."/>
            <person name="Weissenbach J."/>
            <person name="Medigue C."/>
            <person name="Le Paslier D."/>
        </authorList>
    </citation>
    <scope>NUCLEOTIDE SEQUENCE</scope>
</reference>